<accession>A0A8X7WT02</accession>
<keyword evidence="6 8" id="KW-0539">Nucleus</keyword>
<comment type="caution">
    <text evidence="11">The sequence shown here is derived from an EMBL/GenBank/DDBJ whole genome shotgun (WGS) entry which is preliminary data.</text>
</comment>
<gene>
    <name evidence="11" type="ORF">Bca52824_005018</name>
</gene>
<evidence type="ECO:0000256" key="6">
    <source>
        <dbReference type="ARBA" id="ARBA00023242"/>
    </source>
</evidence>
<evidence type="ECO:0000313" key="12">
    <source>
        <dbReference type="Proteomes" id="UP000886595"/>
    </source>
</evidence>
<evidence type="ECO:0000256" key="1">
    <source>
        <dbReference type="ARBA" id="ARBA00004123"/>
    </source>
</evidence>
<evidence type="ECO:0000256" key="2">
    <source>
        <dbReference type="ARBA" id="ARBA00010024"/>
    </source>
</evidence>
<dbReference type="GO" id="GO:0009909">
    <property type="term" value="P:regulation of flower development"/>
    <property type="evidence" value="ECO:0007669"/>
    <property type="project" value="InterPro"/>
</dbReference>
<dbReference type="GO" id="GO:0005634">
    <property type="term" value="C:nucleus"/>
    <property type="evidence" value="ECO:0007669"/>
    <property type="project" value="UniProtKB-SubCell"/>
</dbReference>
<dbReference type="PANTHER" id="PTHR31319:SF82">
    <property type="entry name" value="ZINC FINGER PROTEIN CONSTANS"/>
    <property type="match status" value="1"/>
</dbReference>
<dbReference type="PROSITE" id="PS50119">
    <property type="entry name" value="ZF_BBOX"/>
    <property type="match status" value="2"/>
</dbReference>
<dbReference type="CDD" id="cd19821">
    <property type="entry name" value="Bbox1_BBX-like"/>
    <property type="match status" value="2"/>
</dbReference>
<evidence type="ECO:0000256" key="3">
    <source>
        <dbReference type="ARBA" id="ARBA00022723"/>
    </source>
</evidence>
<keyword evidence="12" id="KW-1185">Reference proteome</keyword>
<organism evidence="11 12">
    <name type="scientific">Brassica carinata</name>
    <name type="common">Ethiopian mustard</name>
    <name type="synonym">Abyssinian cabbage</name>
    <dbReference type="NCBI Taxonomy" id="52824"/>
    <lineage>
        <taxon>Eukaryota</taxon>
        <taxon>Viridiplantae</taxon>
        <taxon>Streptophyta</taxon>
        <taxon>Embryophyta</taxon>
        <taxon>Tracheophyta</taxon>
        <taxon>Spermatophyta</taxon>
        <taxon>Magnoliopsida</taxon>
        <taxon>eudicotyledons</taxon>
        <taxon>Gunneridae</taxon>
        <taxon>Pentapetalae</taxon>
        <taxon>rosids</taxon>
        <taxon>malvids</taxon>
        <taxon>Brassicales</taxon>
        <taxon>Brassicaceae</taxon>
        <taxon>Brassiceae</taxon>
        <taxon>Brassica</taxon>
    </lineage>
</organism>
<evidence type="ECO:0000259" key="10">
    <source>
        <dbReference type="PROSITE" id="PS51017"/>
    </source>
</evidence>
<evidence type="ECO:0000313" key="11">
    <source>
        <dbReference type="EMBL" id="KAG2333838.1"/>
    </source>
</evidence>
<evidence type="ECO:0000259" key="9">
    <source>
        <dbReference type="PROSITE" id="PS50119"/>
    </source>
</evidence>
<proteinExistence type="inferred from homology"/>
<keyword evidence="3" id="KW-0479">Metal-binding</keyword>
<dbReference type="EMBL" id="JAAMPC010000001">
    <property type="protein sequence ID" value="KAG2333838.1"/>
    <property type="molecule type" value="Genomic_DNA"/>
</dbReference>
<comment type="subcellular location">
    <subcellularLocation>
        <location evidence="1 8">Nucleus</location>
    </subcellularLocation>
</comment>
<evidence type="ECO:0000256" key="5">
    <source>
        <dbReference type="ARBA" id="ARBA00022833"/>
    </source>
</evidence>
<dbReference type="SMART" id="SM00336">
    <property type="entry name" value="BBOX"/>
    <property type="match status" value="2"/>
</dbReference>
<feature type="domain" description="B box-type" evidence="9">
    <location>
        <begin position="15"/>
        <end position="62"/>
    </location>
</feature>
<dbReference type="OrthoDB" id="153872at2759"/>
<keyword evidence="4 7" id="KW-0863">Zinc-finger</keyword>
<reference evidence="11 12" key="1">
    <citation type="submission" date="2020-02" db="EMBL/GenBank/DDBJ databases">
        <authorList>
            <person name="Ma Q."/>
            <person name="Huang Y."/>
            <person name="Song X."/>
            <person name="Pei D."/>
        </authorList>
    </citation>
    <scope>NUCLEOTIDE SEQUENCE [LARGE SCALE GENOMIC DNA]</scope>
    <source>
        <strain evidence="11">Sxm20200214</strain>
        <tissue evidence="11">Leaf</tissue>
    </source>
</reference>
<dbReference type="AlphaFoldDB" id="A0A8X7WT02"/>
<dbReference type="GO" id="GO:0008270">
    <property type="term" value="F:zinc ion binding"/>
    <property type="evidence" value="ECO:0007669"/>
    <property type="project" value="UniProtKB-KW"/>
</dbReference>
<comment type="similarity">
    <text evidence="2">Belongs to the CONSTANS family.</text>
</comment>
<dbReference type="Proteomes" id="UP000886595">
    <property type="component" value="Unassembled WGS sequence"/>
</dbReference>
<dbReference type="InterPro" id="IPR010402">
    <property type="entry name" value="CCT_domain"/>
</dbReference>
<keyword evidence="5" id="KW-0862">Zinc</keyword>
<dbReference type="Pfam" id="PF06203">
    <property type="entry name" value="CCT"/>
    <property type="match status" value="1"/>
</dbReference>
<dbReference type="PANTHER" id="PTHR31319">
    <property type="entry name" value="ZINC FINGER PROTEIN CONSTANS-LIKE 4"/>
    <property type="match status" value="1"/>
</dbReference>
<protein>
    <submittedName>
        <fullName evidence="11">Uncharacterized protein</fullName>
    </submittedName>
</protein>
<dbReference type="GO" id="GO:0003700">
    <property type="term" value="F:DNA-binding transcription factor activity"/>
    <property type="evidence" value="ECO:0007669"/>
    <property type="project" value="TreeGrafter"/>
</dbReference>
<feature type="domain" description="B box-type" evidence="9">
    <location>
        <begin position="58"/>
        <end position="105"/>
    </location>
</feature>
<dbReference type="InterPro" id="IPR049808">
    <property type="entry name" value="CONSTANS-like_Bbox1"/>
</dbReference>
<evidence type="ECO:0000256" key="8">
    <source>
        <dbReference type="PROSITE-ProRule" id="PRU00357"/>
    </source>
</evidence>
<dbReference type="InterPro" id="IPR000315">
    <property type="entry name" value="Znf_B-box"/>
</dbReference>
<evidence type="ECO:0000256" key="7">
    <source>
        <dbReference type="PROSITE-ProRule" id="PRU00024"/>
    </source>
</evidence>
<name>A0A8X7WT02_BRACI</name>
<evidence type="ECO:0000256" key="4">
    <source>
        <dbReference type="ARBA" id="ARBA00022771"/>
    </source>
</evidence>
<sequence>MLKQKSNNIDSEEDNRARACDTCMSTVCTVYCHADSAYLCTSCDAEVHSANRVASRHKRVPVCESCECAPAAFLCEADDASLCTACDSEVHSANAIARRHHRVPVLPVSGNSYISMDTHHQTETTEAEPEKRLVIHQEEDEARETASWLLPKDKNSNQNNELLLSDEYLDLADYNTSMDYKFTGQYNQHQQDCDVAQTNYVGDRVVPLQIQESNGNLRHKQQNMTYGSSDINSGSINHNNLSLFGYDTSMETDFVPEPTTLDTADGYTTDGKIDQPPEPPVKMIIQLSPMDREARFEKTIRYASRKAYAERRPRINGRFAKMGETEDYDVDQGFNSVLMFDTGYSIVPSF</sequence>
<dbReference type="InterPro" id="IPR045281">
    <property type="entry name" value="CONSTANS-like"/>
</dbReference>
<dbReference type="Pfam" id="PF00643">
    <property type="entry name" value="zf-B_box"/>
    <property type="match status" value="1"/>
</dbReference>
<dbReference type="PROSITE" id="PS51017">
    <property type="entry name" value="CCT"/>
    <property type="match status" value="1"/>
</dbReference>
<feature type="domain" description="CCT" evidence="10">
    <location>
        <begin position="280"/>
        <end position="322"/>
    </location>
</feature>
<dbReference type="GO" id="GO:2000028">
    <property type="term" value="P:regulation of photoperiodism, flowering"/>
    <property type="evidence" value="ECO:0007669"/>
    <property type="project" value="TreeGrafter"/>
</dbReference>